<dbReference type="PANTHER" id="PTHR43521">
    <property type="entry name" value="ALPHA-AMINOADIPIC SEMIALDEHYDE DEHYDROGENASE"/>
    <property type="match status" value="1"/>
</dbReference>
<comment type="subunit">
    <text evidence="1">Homotetramer.</text>
</comment>
<evidence type="ECO:0000256" key="1">
    <source>
        <dbReference type="ARBA" id="ARBA00011881"/>
    </source>
</evidence>
<sequence>MKLAIEEAAATGTDVQEHDHHGIRQVLGRLGVQEQNPAFSTGLQWGGATNANTRAIHSPTDGQRIASVALVTAEDYEQVILKAQEAFKTWRQVPAPKRGEIVRQIGNKLREYKEDLGKLVSYEMGKILQEGLGEVQEMIDICDFAVGLSRQLHGLTMHSERPAHRMYEQYHPLGLVGIISAFNFPVAVWSWNAMLAAVCGDVSIWKPSEKTPLVAVAVQHIIKDVLTENELPEGIFNVIIGDAEIGAKMAADTRVPLVSATGSTRMGKKVGEVVGARLGKALLELGGNNAIILTEHADLDIAIRAVLFGAVGTAGQRCTTTRRLIIHDSIYEDVKQRLLNAYPKLPIGHPLQEGNLVGPLIDTDAVQSFTKALQEVQAEGGKLLTGGEVLSGSGYETGTYVQPALVEAKNEYHTVQEETFAPILYLIKYSGSVEEAIDLQNGVRQGLSSSIFTLNMREAEAFLAATGSDCGIANVNIGTSGAEIGGAFGGEKETGGGRESGSDAWKIYMRRQTNTINYSTQLPLAQGIKFDI</sequence>
<comment type="similarity">
    <text evidence="6">Belongs to the aldehyde dehydrogenase family.</text>
</comment>
<evidence type="ECO:0000313" key="9">
    <source>
        <dbReference type="Proteomes" id="UP001500454"/>
    </source>
</evidence>
<proteinExistence type="inferred from homology"/>
<evidence type="ECO:0000256" key="6">
    <source>
        <dbReference type="RuleBase" id="RU003345"/>
    </source>
</evidence>
<dbReference type="InterPro" id="IPR015590">
    <property type="entry name" value="Aldehyde_DH_dom"/>
</dbReference>
<evidence type="ECO:0000259" key="7">
    <source>
        <dbReference type="Pfam" id="PF00171"/>
    </source>
</evidence>
<feature type="active site" evidence="5">
    <location>
        <position position="284"/>
    </location>
</feature>
<dbReference type="EC" id="1.2.1.3" evidence="4"/>
<evidence type="ECO:0000256" key="2">
    <source>
        <dbReference type="ARBA" id="ARBA00023002"/>
    </source>
</evidence>
<dbReference type="SUPFAM" id="SSF53720">
    <property type="entry name" value="ALDH-like"/>
    <property type="match status" value="1"/>
</dbReference>
<organism evidence="8 9">
    <name type="scientific">Hymenobacter koreensis</name>
    <dbReference type="NCBI Taxonomy" id="1084523"/>
    <lineage>
        <taxon>Bacteria</taxon>
        <taxon>Pseudomonadati</taxon>
        <taxon>Bacteroidota</taxon>
        <taxon>Cytophagia</taxon>
        <taxon>Cytophagales</taxon>
        <taxon>Hymenobacteraceae</taxon>
        <taxon>Hymenobacter</taxon>
    </lineage>
</organism>
<keyword evidence="2 6" id="KW-0560">Oxidoreductase</keyword>
<dbReference type="InterPro" id="IPR016163">
    <property type="entry name" value="Ald_DH_C"/>
</dbReference>
<keyword evidence="3" id="KW-0520">NAD</keyword>
<dbReference type="InterPro" id="IPR029510">
    <property type="entry name" value="Ald_DH_CS_GLU"/>
</dbReference>
<keyword evidence="9" id="KW-1185">Reference proteome</keyword>
<name>A0ABP8IWA3_9BACT</name>
<dbReference type="InterPro" id="IPR016162">
    <property type="entry name" value="Ald_DH_N"/>
</dbReference>
<dbReference type="Gene3D" id="3.40.605.10">
    <property type="entry name" value="Aldehyde Dehydrogenase, Chain A, domain 1"/>
    <property type="match status" value="1"/>
</dbReference>
<dbReference type="RefSeq" id="WP_345222174.1">
    <property type="nucleotide sequence ID" value="NZ_BAABHA010000002.1"/>
</dbReference>
<gene>
    <name evidence="8" type="ORF">GCM10023186_11370</name>
</gene>
<dbReference type="Pfam" id="PF00171">
    <property type="entry name" value="Aldedh"/>
    <property type="match status" value="1"/>
</dbReference>
<dbReference type="Proteomes" id="UP001500454">
    <property type="component" value="Unassembled WGS sequence"/>
</dbReference>
<evidence type="ECO:0000256" key="4">
    <source>
        <dbReference type="ARBA" id="ARBA00024226"/>
    </source>
</evidence>
<evidence type="ECO:0000256" key="3">
    <source>
        <dbReference type="ARBA" id="ARBA00023027"/>
    </source>
</evidence>
<comment type="caution">
    <text evidence="8">The sequence shown here is derived from an EMBL/GenBank/DDBJ whole genome shotgun (WGS) entry which is preliminary data.</text>
</comment>
<dbReference type="InterPro" id="IPR044638">
    <property type="entry name" value="ALDH7A1-like"/>
</dbReference>
<evidence type="ECO:0000256" key="5">
    <source>
        <dbReference type="PROSITE-ProRule" id="PRU10007"/>
    </source>
</evidence>
<dbReference type="CDD" id="cd07130">
    <property type="entry name" value="ALDH_F7_AASADH"/>
    <property type="match status" value="1"/>
</dbReference>
<evidence type="ECO:0000313" key="8">
    <source>
        <dbReference type="EMBL" id="GAA4376982.1"/>
    </source>
</evidence>
<dbReference type="InterPro" id="IPR016161">
    <property type="entry name" value="Ald_DH/histidinol_DH"/>
</dbReference>
<protein>
    <recommendedName>
        <fullName evidence="4">aldehyde dehydrogenase (NAD(+))</fullName>
        <ecNumber evidence="4">1.2.1.3</ecNumber>
    </recommendedName>
</protein>
<accession>A0ABP8IWA3</accession>
<dbReference type="PROSITE" id="PS00687">
    <property type="entry name" value="ALDEHYDE_DEHYDR_GLU"/>
    <property type="match status" value="1"/>
</dbReference>
<reference evidence="9" key="1">
    <citation type="journal article" date="2019" name="Int. J. Syst. Evol. Microbiol.">
        <title>The Global Catalogue of Microorganisms (GCM) 10K type strain sequencing project: providing services to taxonomists for standard genome sequencing and annotation.</title>
        <authorList>
            <consortium name="The Broad Institute Genomics Platform"/>
            <consortium name="The Broad Institute Genome Sequencing Center for Infectious Disease"/>
            <person name="Wu L."/>
            <person name="Ma J."/>
        </authorList>
    </citation>
    <scope>NUCLEOTIDE SEQUENCE [LARGE SCALE GENOMIC DNA]</scope>
    <source>
        <strain evidence="9">JCM 17924</strain>
    </source>
</reference>
<dbReference type="Gene3D" id="3.40.309.10">
    <property type="entry name" value="Aldehyde Dehydrogenase, Chain A, domain 2"/>
    <property type="match status" value="1"/>
</dbReference>
<feature type="domain" description="Aldehyde dehydrogenase" evidence="7">
    <location>
        <begin position="52"/>
        <end position="513"/>
    </location>
</feature>
<dbReference type="PANTHER" id="PTHR43521:SF1">
    <property type="entry name" value="ALPHA-AMINOADIPIC SEMIALDEHYDE DEHYDROGENASE"/>
    <property type="match status" value="1"/>
</dbReference>
<dbReference type="EMBL" id="BAABHA010000002">
    <property type="protein sequence ID" value="GAA4376982.1"/>
    <property type="molecule type" value="Genomic_DNA"/>
</dbReference>